<dbReference type="GO" id="GO:0005789">
    <property type="term" value="C:endoplasmic reticulum membrane"/>
    <property type="evidence" value="ECO:0007669"/>
    <property type="project" value="UniProtKB-SubCell"/>
</dbReference>
<keyword evidence="7" id="KW-1185">Reference proteome</keyword>
<dbReference type="EC" id="2.4.1.109" evidence="3"/>
<name>A0A165ZQR3_EXIGL</name>
<feature type="transmembrane region" description="Helical" evidence="3">
    <location>
        <begin position="187"/>
        <end position="208"/>
    </location>
</feature>
<dbReference type="Proteomes" id="UP000077266">
    <property type="component" value="Unassembled WGS sequence"/>
</dbReference>
<dbReference type="EMBL" id="KV426203">
    <property type="protein sequence ID" value="KZV85009.1"/>
    <property type="molecule type" value="Genomic_DNA"/>
</dbReference>
<dbReference type="UniPathway" id="UPA00378"/>
<comment type="pathway">
    <text evidence="3">Protein modification; protein glycosylation.</text>
</comment>
<dbReference type="InterPro" id="IPR032421">
    <property type="entry name" value="PMT_4TMC"/>
</dbReference>
<dbReference type="STRING" id="1314781.A0A165ZQR3"/>
<comment type="subcellular location">
    <subcellularLocation>
        <location evidence="3">Endoplasmic reticulum membrane</location>
        <topology evidence="3">Multi-pass membrane protein</topology>
    </subcellularLocation>
</comment>
<feature type="non-terminal residue" evidence="6">
    <location>
        <position position="1"/>
    </location>
</feature>
<dbReference type="Pfam" id="PF16192">
    <property type="entry name" value="PMT_4TMC"/>
    <property type="match status" value="1"/>
</dbReference>
<dbReference type="SUPFAM" id="SSF82109">
    <property type="entry name" value="MIR domain"/>
    <property type="match status" value="1"/>
</dbReference>
<comment type="catalytic activity">
    <reaction evidence="3">
        <text>a di-trans,poly-cis-dolichyl beta-D-mannosyl phosphate + L-seryl-[protein] = 3-O-(alpha-D-mannosyl)-L-seryl-[protein] + a di-trans,poly-cis-dolichyl phosphate + H(+)</text>
        <dbReference type="Rhea" id="RHEA:17377"/>
        <dbReference type="Rhea" id="RHEA-COMP:9863"/>
        <dbReference type="Rhea" id="RHEA-COMP:13546"/>
        <dbReference type="Rhea" id="RHEA-COMP:19498"/>
        <dbReference type="Rhea" id="RHEA-COMP:19501"/>
        <dbReference type="ChEBI" id="CHEBI:15378"/>
        <dbReference type="ChEBI" id="CHEBI:29999"/>
        <dbReference type="ChEBI" id="CHEBI:57683"/>
        <dbReference type="ChEBI" id="CHEBI:58211"/>
        <dbReference type="ChEBI" id="CHEBI:137321"/>
        <dbReference type="EC" id="2.4.1.109"/>
    </reaction>
</comment>
<keyword evidence="3" id="KW-1133">Transmembrane helix</keyword>
<comment type="catalytic activity">
    <reaction evidence="3">
        <text>a di-trans,poly-cis-dolichyl beta-D-mannosyl phosphate + L-threonyl-[protein] = 3-O-(alpha-D-mannosyl)-L-threonyl-[protein] + a di-trans,poly-cis-dolichyl phosphate + H(+)</text>
        <dbReference type="Rhea" id="RHEA:53396"/>
        <dbReference type="Rhea" id="RHEA-COMP:11060"/>
        <dbReference type="Rhea" id="RHEA-COMP:13547"/>
        <dbReference type="Rhea" id="RHEA-COMP:19498"/>
        <dbReference type="Rhea" id="RHEA-COMP:19501"/>
        <dbReference type="ChEBI" id="CHEBI:15378"/>
        <dbReference type="ChEBI" id="CHEBI:30013"/>
        <dbReference type="ChEBI" id="CHEBI:57683"/>
        <dbReference type="ChEBI" id="CHEBI:58211"/>
        <dbReference type="ChEBI" id="CHEBI:137323"/>
        <dbReference type="EC" id="2.4.1.109"/>
    </reaction>
</comment>
<keyword evidence="3" id="KW-0328">Glycosyltransferase</keyword>
<gene>
    <name evidence="6" type="ORF">EXIGLDRAFT_775997</name>
</gene>
<reference evidence="6 7" key="1">
    <citation type="journal article" date="2016" name="Mol. Biol. Evol.">
        <title>Comparative Genomics of Early-Diverging Mushroom-Forming Fungi Provides Insights into the Origins of Lignocellulose Decay Capabilities.</title>
        <authorList>
            <person name="Nagy L.G."/>
            <person name="Riley R."/>
            <person name="Tritt A."/>
            <person name="Adam C."/>
            <person name="Daum C."/>
            <person name="Floudas D."/>
            <person name="Sun H."/>
            <person name="Yadav J.S."/>
            <person name="Pangilinan J."/>
            <person name="Larsson K.H."/>
            <person name="Matsuura K."/>
            <person name="Barry K."/>
            <person name="Labutti K."/>
            <person name="Kuo R."/>
            <person name="Ohm R.A."/>
            <person name="Bhattacharya S.S."/>
            <person name="Shirouzu T."/>
            <person name="Yoshinaga Y."/>
            <person name="Martin F.M."/>
            <person name="Grigoriev I.V."/>
            <person name="Hibbett D.S."/>
        </authorList>
    </citation>
    <scope>NUCLEOTIDE SEQUENCE [LARGE SCALE GENOMIC DNA]</scope>
    <source>
        <strain evidence="6 7">HHB12029</strain>
    </source>
</reference>
<dbReference type="OrthoDB" id="292747at2759"/>
<sequence length="475" mass="53692">HIPTFKHLHSHDVRPPISEVDFQNEVSGYGYKGFRGDGNDNWVVEIERGDRSDSQSGRRVRTLRTHFRLRHQLQGCYLFSHKVKLPDWAFEQQEVTCNKNAIRDNSIWFVETNNNELLPASADKVNYKVPGFLKKFTELQVVMWTTNAGLTDRHTFDSRPSSWPRLLRGINFWMREHTQIYLLGNPFVWWLSTGSILAYAAVRALLILRAKRGYQDFNDSVVNKYDQLCGFLVMGWFMHYFPFFLMDRQLFLHHYFPALYYAILLSCSVFDLLTSMLRPRVRLQIAAVILVIALWNFYIYSPLAYGLQWTRSGCNRAKLLKTWDFGCNEFPEEYSHYSSGSPTPAKAGVTIGGAGEGRPAMVVEDVAKQSVESPAVEQKIEPGHDVFGKDKPKAPQSSGGAGQPKQPQEQQEPSPPIEKKVVQAAKDVVGQKKGGEVEEEPHPTDHTGVDAPVQGPGAPPPDAVAAAAKPEDEEE</sequence>
<evidence type="ECO:0000313" key="7">
    <source>
        <dbReference type="Proteomes" id="UP000077266"/>
    </source>
</evidence>
<accession>A0A165ZQR3</accession>
<feature type="transmembrane region" description="Helical" evidence="3">
    <location>
        <begin position="228"/>
        <end position="246"/>
    </location>
</feature>
<feature type="region of interest" description="Disordered" evidence="4">
    <location>
        <begin position="334"/>
        <end position="353"/>
    </location>
</feature>
<feature type="compositionally biased region" description="Basic and acidic residues" evidence="4">
    <location>
        <begin position="378"/>
        <end position="393"/>
    </location>
</feature>
<evidence type="ECO:0000256" key="2">
    <source>
        <dbReference type="ARBA" id="ARBA00023180"/>
    </source>
</evidence>
<keyword evidence="3" id="KW-0808">Transferase</keyword>
<evidence type="ECO:0000313" key="6">
    <source>
        <dbReference type="EMBL" id="KZV85009.1"/>
    </source>
</evidence>
<evidence type="ECO:0000256" key="4">
    <source>
        <dbReference type="SAM" id="MobiDB-lite"/>
    </source>
</evidence>
<keyword evidence="2" id="KW-0325">Glycoprotein</keyword>
<organism evidence="6 7">
    <name type="scientific">Exidia glandulosa HHB12029</name>
    <dbReference type="NCBI Taxonomy" id="1314781"/>
    <lineage>
        <taxon>Eukaryota</taxon>
        <taxon>Fungi</taxon>
        <taxon>Dikarya</taxon>
        <taxon>Basidiomycota</taxon>
        <taxon>Agaricomycotina</taxon>
        <taxon>Agaricomycetes</taxon>
        <taxon>Auriculariales</taxon>
        <taxon>Exidiaceae</taxon>
        <taxon>Exidia</taxon>
    </lineage>
</organism>
<comment type="caution">
    <text evidence="3">Lacks conserved residue(s) required for the propagation of feature annotation.</text>
</comment>
<dbReference type="Gene3D" id="2.80.10.50">
    <property type="match status" value="1"/>
</dbReference>
<dbReference type="PROSITE" id="PS50919">
    <property type="entry name" value="MIR"/>
    <property type="match status" value="2"/>
</dbReference>
<dbReference type="InterPro" id="IPR036300">
    <property type="entry name" value="MIR_dom_sf"/>
</dbReference>
<feature type="transmembrane region" description="Helical" evidence="3">
    <location>
        <begin position="285"/>
        <end position="307"/>
    </location>
</feature>
<dbReference type="InterPro" id="IPR027005">
    <property type="entry name" value="PMT-like"/>
</dbReference>
<comment type="function">
    <text evidence="3">Transfers mannose from Dol-P-mannose to Ser or Thr residues on proteins.</text>
</comment>
<comment type="similarity">
    <text evidence="3">Belongs to the glycosyltransferase 39 family.</text>
</comment>
<keyword evidence="3" id="KW-0812">Transmembrane</keyword>
<keyword evidence="1" id="KW-0677">Repeat</keyword>
<dbReference type="GO" id="GO:0004169">
    <property type="term" value="F:dolichyl-phosphate-mannose-protein mannosyltransferase activity"/>
    <property type="evidence" value="ECO:0007669"/>
    <property type="project" value="UniProtKB-UniRule"/>
</dbReference>
<dbReference type="SMART" id="SM00472">
    <property type="entry name" value="MIR"/>
    <property type="match status" value="2"/>
</dbReference>
<evidence type="ECO:0000259" key="5">
    <source>
        <dbReference type="PROSITE" id="PS50919"/>
    </source>
</evidence>
<feature type="compositionally biased region" description="Basic and acidic residues" evidence="4">
    <location>
        <begin position="429"/>
        <end position="448"/>
    </location>
</feature>
<proteinExistence type="inferred from homology"/>
<feature type="transmembrane region" description="Helical" evidence="3">
    <location>
        <begin position="252"/>
        <end position="273"/>
    </location>
</feature>
<dbReference type="PANTHER" id="PTHR10050:SF50">
    <property type="entry name" value="DOLICHYL-PHOSPHATE-MANNOSE--PROTEIN MANNOSYLTRANSFERASE 1-RELATED"/>
    <property type="match status" value="1"/>
</dbReference>
<dbReference type="AlphaFoldDB" id="A0A165ZQR3"/>
<feature type="domain" description="MIR" evidence="5">
    <location>
        <begin position="57"/>
        <end position="113"/>
    </location>
</feature>
<dbReference type="Pfam" id="PF02815">
    <property type="entry name" value="MIR"/>
    <property type="match status" value="1"/>
</dbReference>
<evidence type="ECO:0000256" key="3">
    <source>
        <dbReference type="RuleBase" id="RU367007"/>
    </source>
</evidence>
<keyword evidence="3" id="KW-0256">Endoplasmic reticulum</keyword>
<protein>
    <recommendedName>
        <fullName evidence="3">Dolichyl-phosphate-mannose--protein mannosyltransferase</fullName>
        <ecNumber evidence="3">2.4.1.109</ecNumber>
    </recommendedName>
</protein>
<feature type="domain" description="MIR" evidence="5">
    <location>
        <begin position="1"/>
        <end position="47"/>
    </location>
</feature>
<dbReference type="InParanoid" id="A0A165ZQR3"/>
<dbReference type="PANTHER" id="PTHR10050">
    <property type="entry name" value="DOLICHYL-PHOSPHATE-MANNOSE--PROTEIN MANNOSYLTRANSFERASE"/>
    <property type="match status" value="1"/>
</dbReference>
<feature type="compositionally biased region" description="Low complexity" evidence="4">
    <location>
        <begin position="403"/>
        <end position="412"/>
    </location>
</feature>
<evidence type="ECO:0000256" key="1">
    <source>
        <dbReference type="ARBA" id="ARBA00022737"/>
    </source>
</evidence>
<feature type="region of interest" description="Disordered" evidence="4">
    <location>
        <begin position="372"/>
        <end position="475"/>
    </location>
</feature>
<keyword evidence="3" id="KW-0472">Membrane</keyword>
<dbReference type="InterPro" id="IPR016093">
    <property type="entry name" value="MIR_motif"/>
</dbReference>